<dbReference type="RefSeq" id="XP_032132554.1">
    <property type="nucleotide sequence ID" value="XM_032276663.1"/>
</dbReference>
<organism evidence="2 3">
    <name type="scientific">Sapajus apella</name>
    <name type="common">Brown-capped capuchin</name>
    <name type="synonym">Cebus apella</name>
    <dbReference type="NCBI Taxonomy" id="9515"/>
    <lineage>
        <taxon>Eukaryota</taxon>
        <taxon>Metazoa</taxon>
        <taxon>Chordata</taxon>
        <taxon>Craniata</taxon>
        <taxon>Vertebrata</taxon>
        <taxon>Euteleostomi</taxon>
        <taxon>Mammalia</taxon>
        <taxon>Eutheria</taxon>
        <taxon>Euarchontoglires</taxon>
        <taxon>Primates</taxon>
        <taxon>Haplorrhini</taxon>
        <taxon>Platyrrhini</taxon>
        <taxon>Cebidae</taxon>
        <taxon>Cebinae</taxon>
        <taxon>Sapajus</taxon>
    </lineage>
</organism>
<protein>
    <submittedName>
        <fullName evidence="3">Rho GTPase-activating protein 33-like</fullName>
    </submittedName>
</protein>
<evidence type="ECO:0000256" key="1">
    <source>
        <dbReference type="SAM" id="MobiDB-lite"/>
    </source>
</evidence>
<dbReference type="AlphaFoldDB" id="A0A6J3HSF8"/>
<sequence>MVVLPEAGPHCCTPSWATFALPDAEQSWLAIVVIKSNGSRSAPQHTARRPTQPEPLYVNLALGPRGPSPASSSSSSPPPAHPRSRSDPGPPVPRLPQKQRAPWGSRTPHRVPSPWGPPSLSCSTGQPHRPTGRGVSSTEGPCTEMEDKEGRGLDPHPPTPLPAGPSTLRARPEATAERQLGGGRPCFPSSSLDLGPDKSLVLYFLEP</sequence>
<reference evidence="3" key="1">
    <citation type="submission" date="2025-08" db="UniProtKB">
        <authorList>
            <consortium name="RefSeq"/>
        </authorList>
    </citation>
    <scope>IDENTIFICATION</scope>
    <source>
        <tissue evidence="3">Blood</tissue>
    </source>
</reference>
<feature type="region of interest" description="Disordered" evidence="1">
    <location>
        <begin position="38"/>
        <end position="198"/>
    </location>
</feature>
<evidence type="ECO:0000313" key="3">
    <source>
        <dbReference type="RefSeq" id="XP_032132554.1"/>
    </source>
</evidence>
<feature type="compositionally biased region" description="Low complexity" evidence="1">
    <location>
        <begin position="63"/>
        <end position="75"/>
    </location>
</feature>
<gene>
    <name evidence="3" type="primary">LOC116550647</name>
</gene>
<accession>A0A6J3HSF8</accession>
<evidence type="ECO:0000313" key="2">
    <source>
        <dbReference type="Proteomes" id="UP000504640"/>
    </source>
</evidence>
<keyword evidence="2" id="KW-1185">Reference proteome</keyword>
<proteinExistence type="predicted"/>
<dbReference type="GeneID" id="116550647"/>
<name>A0A6J3HSF8_SAPAP</name>
<dbReference type="Proteomes" id="UP000504640">
    <property type="component" value="Unplaced"/>
</dbReference>